<keyword evidence="4" id="KW-1185">Reference proteome</keyword>
<comment type="caution">
    <text evidence="3">The sequence shown here is derived from an EMBL/GenBank/DDBJ whole genome shotgun (WGS) entry which is preliminary data.</text>
</comment>
<keyword evidence="1" id="KW-0677">Repeat</keyword>
<proteinExistence type="predicted"/>
<evidence type="ECO:0000313" key="3">
    <source>
        <dbReference type="EMBL" id="VDI40704.1"/>
    </source>
</evidence>
<dbReference type="Gene3D" id="1.25.40.20">
    <property type="entry name" value="Ankyrin repeat-containing domain"/>
    <property type="match status" value="2"/>
</dbReference>
<accession>A0A8B6EW81</accession>
<keyword evidence="2" id="KW-0040">ANK repeat</keyword>
<dbReference type="Pfam" id="PF12796">
    <property type="entry name" value="Ank_2"/>
    <property type="match status" value="1"/>
</dbReference>
<evidence type="ECO:0000256" key="1">
    <source>
        <dbReference type="ARBA" id="ARBA00022737"/>
    </source>
</evidence>
<evidence type="ECO:0000256" key="2">
    <source>
        <dbReference type="ARBA" id="ARBA00023043"/>
    </source>
</evidence>
<evidence type="ECO:0000313" key="4">
    <source>
        <dbReference type="Proteomes" id="UP000596742"/>
    </source>
</evidence>
<protein>
    <submittedName>
        <fullName evidence="3">Uncharacterized protein</fullName>
    </submittedName>
</protein>
<dbReference type="Proteomes" id="UP000596742">
    <property type="component" value="Unassembled WGS sequence"/>
</dbReference>
<reference evidence="3" key="1">
    <citation type="submission" date="2018-11" db="EMBL/GenBank/DDBJ databases">
        <authorList>
            <person name="Alioto T."/>
            <person name="Alioto T."/>
        </authorList>
    </citation>
    <scope>NUCLEOTIDE SEQUENCE</scope>
</reference>
<dbReference type="EMBL" id="UYJE01005819">
    <property type="protein sequence ID" value="VDI40704.1"/>
    <property type="molecule type" value="Genomic_DNA"/>
</dbReference>
<organism evidence="3 4">
    <name type="scientific">Mytilus galloprovincialis</name>
    <name type="common">Mediterranean mussel</name>
    <dbReference type="NCBI Taxonomy" id="29158"/>
    <lineage>
        <taxon>Eukaryota</taxon>
        <taxon>Metazoa</taxon>
        <taxon>Spiralia</taxon>
        <taxon>Lophotrochozoa</taxon>
        <taxon>Mollusca</taxon>
        <taxon>Bivalvia</taxon>
        <taxon>Autobranchia</taxon>
        <taxon>Pteriomorphia</taxon>
        <taxon>Mytilida</taxon>
        <taxon>Mytiloidea</taxon>
        <taxon>Mytilidae</taxon>
        <taxon>Mytilinae</taxon>
        <taxon>Mytilus</taxon>
    </lineage>
</organism>
<dbReference type="AlphaFoldDB" id="A0A8B6EW81"/>
<gene>
    <name evidence="3" type="ORF">MGAL_10B028426</name>
</gene>
<sequence>MGSASSVRSDQSYEKIVNVFQAIQQNKFKAAKKIMSSGVEINCINYVGATPLIETCRSRHLPATEIGRNEFVRFLIELGCDVKRNDIHGWTAVLYAEENGHESIVEMLETCAIKKKKITRDQFPHELETIFEEV</sequence>
<dbReference type="InterPro" id="IPR002110">
    <property type="entry name" value="Ankyrin_rpt"/>
</dbReference>
<dbReference type="SUPFAM" id="SSF48403">
    <property type="entry name" value="Ankyrin repeat"/>
    <property type="match status" value="1"/>
</dbReference>
<dbReference type="InterPro" id="IPR036770">
    <property type="entry name" value="Ankyrin_rpt-contain_sf"/>
</dbReference>
<name>A0A8B6EW81_MYTGA</name>
<dbReference type="PANTHER" id="PTHR24171">
    <property type="entry name" value="ANKYRIN REPEAT DOMAIN-CONTAINING PROTEIN 39-RELATED"/>
    <property type="match status" value="1"/>
</dbReference>
<dbReference type="OrthoDB" id="6093688at2759"/>